<reference evidence="3" key="1">
    <citation type="submission" date="2022-03" db="EMBL/GenBank/DDBJ databases">
        <title>A functionally conserved STORR gene fusion in Papaver species that diverged 16.8 million years ago.</title>
        <authorList>
            <person name="Catania T."/>
        </authorList>
    </citation>
    <scope>NUCLEOTIDE SEQUENCE</scope>
    <source>
        <strain evidence="3">S-191538</strain>
    </source>
</reference>
<sequence length="257" mass="27690">MSLEHGGATVRGFCMRYVDPEAVVGCGDGTARVFDMYSRNCSHIIKMHNGPITCMALTDDQLIVSGSSLGSVRVADLSSDQCVGSLKSAGNPGIKCLSYNPGSYSVFAGSTSGHLYCWDLRTMSPLWERKISPNVIYSIQHLRNDTSSLVVGGIDGVLRILDQDSGKITSSYVMAKKGVFFGRASSSSSSSSSSASSSNNNIGASIEMKARKLTGDVTTDIDRIPKDLRPPITCLAVGMKKVVTTHNKKFIRLWRFQ</sequence>
<dbReference type="InterPro" id="IPR015943">
    <property type="entry name" value="WD40/YVTN_repeat-like_dom_sf"/>
</dbReference>
<dbReference type="InterPro" id="IPR001680">
    <property type="entry name" value="WD40_rpt"/>
</dbReference>
<dbReference type="Gene3D" id="2.130.10.10">
    <property type="entry name" value="YVTN repeat-like/Quinoprotein amine dehydrogenase"/>
    <property type="match status" value="1"/>
</dbReference>
<dbReference type="EMBL" id="JAJJMA010252029">
    <property type="protein sequence ID" value="MCL7043921.1"/>
    <property type="molecule type" value="Genomic_DNA"/>
</dbReference>
<dbReference type="InterPro" id="IPR036322">
    <property type="entry name" value="WD40_repeat_dom_sf"/>
</dbReference>
<proteinExistence type="predicted"/>
<protein>
    <submittedName>
        <fullName evidence="3">Uncharacterized protein</fullName>
    </submittedName>
</protein>
<evidence type="ECO:0000256" key="1">
    <source>
        <dbReference type="ARBA" id="ARBA00022574"/>
    </source>
</evidence>
<evidence type="ECO:0000256" key="2">
    <source>
        <dbReference type="ARBA" id="ARBA00022737"/>
    </source>
</evidence>
<evidence type="ECO:0000313" key="3">
    <source>
        <dbReference type="EMBL" id="MCL7043921.1"/>
    </source>
</evidence>
<name>A0AA42AYL9_PAPNU</name>
<dbReference type="SUPFAM" id="SSF50978">
    <property type="entry name" value="WD40 repeat-like"/>
    <property type="match status" value="1"/>
</dbReference>
<dbReference type="PANTHER" id="PTHR44436">
    <property type="entry name" value="F-BOX/WD REPEAT-CONTAINING PROTEIN 2"/>
    <property type="match status" value="1"/>
</dbReference>
<organism evidence="3 4">
    <name type="scientific">Papaver nudicaule</name>
    <name type="common">Iceland poppy</name>
    <dbReference type="NCBI Taxonomy" id="74823"/>
    <lineage>
        <taxon>Eukaryota</taxon>
        <taxon>Viridiplantae</taxon>
        <taxon>Streptophyta</taxon>
        <taxon>Embryophyta</taxon>
        <taxon>Tracheophyta</taxon>
        <taxon>Spermatophyta</taxon>
        <taxon>Magnoliopsida</taxon>
        <taxon>Ranunculales</taxon>
        <taxon>Papaveraceae</taxon>
        <taxon>Papaveroideae</taxon>
        <taxon>Papaver</taxon>
    </lineage>
</organism>
<keyword evidence="4" id="KW-1185">Reference proteome</keyword>
<keyword evidence="1" id="KW-0853">WD repeat</keyword>
<comment type="caution">
    <text evidence="3">The sequence shown here is derived from an EMBL/GenBank/DDBJ whole genome shotgun (WGS) entry which is preliminary data.</text>
</comment>
<accession>A0AA42AYL9</accession>
<dbReference type="InterPro" id="IPR042627">
    <property type="entry name" value="FBXW2"/>
</dbReference>
<dbReference type="AlphaFoldDB" id="A0AA42AYL9"/>
<keyword evidence="2" id="KW-0677">Repeat</keyword>
<dbReference type="Proteomes" id="UP001177140">
    <property type="component" value="Unassembled WGS sequence"/>
</dbReference>
<dbReference type="Pfam" id="PF00400">
    <property type="entry name" value="WD40"/>
    <property type="match status" value="2"/>
</dbReference>
<dbReference type="PANTHER" id="PTHR44436:SF1">
    <property type="entry name" value="F-BOX_WD REPEAT-CONTAINING PROTEIN 2"/>
    <property type="match status" value="1"/>
</dbReference>
<gene>
    <name evidence="3" type="ORF">MKW94_001984</name>
</gene>
<evidence type="ECO:0000313" key="4">
    <source>
        <dbReference type="Proteomes" id="UP001177140"/>
    </source>
</evidence>
<dbReference type="SMART" id="SM00320">
    <property type="entry name" value="WD40"/>
    <property type="match status" value="3"/>
</dbReference>